<feature type="transmembrane region" description="Helical" evidence="1">
    <location>
        <begin position="74"/>
        <end position="102"/>
    </location>
</feature>
<dbReference type="HOGENOM" id="CLU_133146_0_1_10"/>
<dbReference type="SUPFAM" id="SSF52467">
    <property type="entry name" value="DHS-like NAD/FAD-binding domain"/>
    <property type="match status" value="1"/>
</dbReference>
<dbReference type="KEGG" id="mlt:VC82_947"/>
<keyword evidence="1" id="KW-0812">Transmembrane</keyword>
<evidence type="ECO:0000313" key="2">
    <source>
        <dbReference type="EMBL" id="AKA34596.1"/>
    </source>
</evidence>
<reference evidence="2 3" key="1">
    <citation type="submission" date="2015-03" db="EMBL/GenBank/DDBJ databases">
        <title>Complete genome sequence of Muricauda lutaonensis CC-HSB-11T, isolated from a coastal hot spring.</title>
        <authorList>
            <person name="Kim K.M."/>
        </authorList>
    </citation>
    <scope>NUCLEOTIDE SEQUENCE [LARGE SCALE GENOMIC DNA]</scope>
    <source>
        <strain evidence="2 3">CC-HSB-11</strain>
    </source>
</reference>
<feature type="transmembrane region" description="Helical" evidence="1">
    <location>
        <begin position="108"/>
        <end position="127"/>
    </location>
</feature>
<keyword evidence="1" id="KW-0472">Membrane</keyword>
<evidence type="ECO:0008006" key="4">
    <source>
        <dbReference type="Google" id="ProtNLM"/>
    </source>
</evidence>
<evidence type="ECO:0000313" key="3">
    <source>
        <dbReference type="Proteomes" id="UP000032726"/>
    </source>
</evidence>
<evidence type="ECO:0000256" key="1">
    <source>
        <dbReference type="SAM" id="Phobius"/>
    </source>
</evidence>
<sequence>MLQIGCDQICNFAHKALQMLKKGSKLYSILTGSCPRCHQESMYVNHNPYKISSLFEMHEKCANCGLKYKMEPSFFYGAMYVSYAVGVAFAVAVFVISFLFIGTSLKNTFFAIIGTLVVFMPVIIRLSRNIWINFFVKFDATKISNQSA</sequence>
<accession>A0A0D5YRW3</accession>
<dbReference type="STRING" id="516051.VC82_947"/>
<dbReference type="Pfam" id="PF06170">
    <property type="entry name" value="DUF983"/>
    <property type="match status" value="1"/>
</dbReference>
<dbReference type="InterPro" id="IPR029035">
    <property type="entry name" value="DHS-like_NAD/FAD-binding_dom"/>
</dbReference>
<keyword evidence="1" id="KW-1133">Transmembrane helix</keyword>
<dbReference type="AlphaFoldDB" id="A0A0D5YRW3"/>
<dbReference type="Proteomes" id="UP000032726">
    <property type="component" value="Chromosome"/>
</dbReference>
<dbReference type="InterPro" id="IPR009325">
    <property type="entry name" value="DUF983"/>
</dbReference>
<organism evidence="2 3">
    <name type="scientific">Flagellimonas lutaonensis</name>
    <dbReference type="NCBI Taxonomy" id="516051"/>
    <lineage>
        <taxon>Bacteria</taxon>
        <taxon>Pseudomonadati</taxon>
        <taxon>Bacteroidota</taxon>
        <taxon>Flavobacteriia</taxon>
        <taxon>Flavobacteriales</taxon>
        <taxon>Flavobacteriaceae</taxon>
        <taxon>Flagellimonas</taxon>
    </lineage>
</organism>
<proteinExistence type="predicted"/>
<protein>
    <recommendedName>
        <fullName evidence="4">DUF983 domain-containing protein</fullName>
    </recommendedName>
</protein>
<name>A0A0D5YRW3_9FLAO</name>
<dbReference type="EMBL" id="CP011071">
    <property type="protein sequence ID" value="AKA34596.1"/>
    <property type="molecule type" value="Genomic_DNA"/>
</dbReference>
<keyword evidence="3" id="KW-1185">Reference proteome</keyword>
<dbReference type="PATRIC" id="fig|516051.4.peg.984"/>
<gene>
    <name evidence="2" type="ORF">VC82_947</name>
</gene>